<name>A0A1W1XAK0_9NEIS</name>
<dbReference type="RefSeq" id="WP_139798668.1">
    <property type="nucleotide sequence ID" value="NZ_FWXD01000005.1"/>
</dbReference>
<evidence type="ECO:0000313" key="2">
    <source>
        <dbReference type="Proteomes" id="UP000192761"/>
    </source>
</evidence>
<accession>A0A1W1XAK0</accession>
<gene>
    <name evidence="1" type="ORF">SAMN02745857_01065</name>
</gene>
<protein>
    <submittedName>
        <fullName evidence="1">Uncharacterized protein</fullName>
    </submittedName>
</protein>
<dbReference type="EMBL" id="FWXD01000005">
    <property type="protein sequence ID" value="SMC20877.1"/>
    <property type="molecule type" value="Genomic_DNA"/>
</dbReference>
<dbReference type="Proteomes" id="UP000192761">
    <property type="component" value="Unassembled WGS sequence"/>
</dbReference>
<evidence type="ECO:0000313" key="1">
    <source>
        <dbReference type="EMBL" id="SMC20877.1"/>
    </source>
</evidence>
<dbReference type="STRING" id="1121001.SAMN02745857_01065"/>
<dbReference type="CDD" id="cd20691">
    <property type="entry name" value="CdiI_EC536-like"/>
    <property type="match status" value="1"/>
</dbReference>
<proteinExistence type="predicted"/>
<sequence>MTDRSKSIAQLEGNDWGDPGDASPLFRRVFALRNKPIRDFDAEDARVMIGQDVGLAQLIPVALEFLTKNPYCAGMHYPGDLLINVLRADPAFFRQHRSMRCQLEEIIDRAKTNLDQLSEADKACLIDALADALKTFAQSE</sequence>
<reference evidence="1 2" key="1">
    <citation type="submission" date="2017-04" db="EMBL/GenBank/DDBJ databases">
        <authorList>
            <person name="Afonso C.L."/>
            <person name="Miller P.J."/>
            <person name="Scott M.A."/>
            <person name="Spackman E."/>
            <person name="Goraichik I."/>
            <person name="Dimitrov K.M."/>
            <person name="Suarez D.L."/>
            <person name="Swayne D.E."/>
        </authorList>
    </citation>
    <scope>NUCLEOTIDE SEQUENCE [LARGE SCALE GENOMIC DNA]</scope>
    <source>
        <strain evidence="1 2">DSM 23236</strain>
    </source>
</reference>
<dbReference type="OrthoDB" id="4829274at2"/>
<dbReference type="Pfam" id="PF18616">
    <property type="entry name" value="CdiI_3"/>
    <property type="match status" value="1"/>
</dbReference>
<dbReference type="InterPro" id="IPR040547">
    <property type="entry name" value="CdiI"/>
</dbReference>
<organism evidence="1 2">
    <name type="scientific">Andreprevotia lacus DSM 23236</name>
    <dbReference type="NCBI Taxonomy" id="1121001"/>
    <lineage>
        <taxon>Bacteria</taxon>
        <taxon>Pseudomonadati</taxon>
        <taxon>Pseudomonadota</taxon>
        <taxon>Betaproteobacteria</taxon>
        <taxon>Neisseriales</taxon>
        <taxon>Chitinibacteraceae</taxon>
        <taxon>Andreprevotia</taxon>
    </lineage>
</organism>
<dbReference type="AlphaFoldDB" id="A0A1W1XAK0"/>
<keyword evidence="2" id="KW-1185">Reference proteome</keyword>